<gene>
    <name evidence="3" type="ORF">SJ265_21475</name>
</gene>
<feature type="domain" description="LysM" evidence="2">
    <location>
        <begin position="39"/>
        <end position="87"/>
    </location>
</feature>
<evidence type="ECO:0000313" key="3">
    <source>
        <dbReference type="EMBL" id="MDX7150350.1"/>
    </source>
</evidence>
<dbReference type="RefSeq" id="WP_319868767.1">
    <property type="nucleotide sequence ID" value="NZ_JAXABJ010000020.1"/>
</dbReference>
<feature type="signal peptide" evidence="1">
    <location>
        <begin position="1"/>
        <end position="18"/>
    </location>
</feature>
<dbReference type="Proteomes" id="UP001271725">
    <property type="component" value="Unassembled WGS sequence"/>
</dbReference>
<dbReference type="EMBL" id="JAXABJ010000020">
    <property type="protein sequence ID" value="MDX7150350.1"/>
    <property type="molecule type" value="Genomic_DNA"/>
</dbReference>
<dbReference type="InterPro" id="IPR051715">
    <property type="entry name" value="Intimin-Invasin_domain"/>
</dbReference>
<feature type="chain" id="PRO_5043600430" description="LysM domain-containing protein" evidence="1">
    <location>
        <begin position="19"/>
        <end position="180"/>
    </location>
</feature>
<reference evidence="3" key="1">
    <citation type="submission" date="2023-11" db="EMBL/GenBank/DDBJ databases">
        <title>Detection of rare carbapenemases in Enterobacterales - comparison of two colorimetric and two CIM-based carbapenemase assays.</title>
        <authorList>
            <person name="Schaffarczyk L."/>
            <person name="Noster J."/>
            <person name="Stelzer Y."/>
            <person name="Sattler J."/>
            <person name="Gatermann S."/>
            <person name="Hamprecht A."/>
        </authorList>
    </citation>
    <scope>NUCLEOTIDE SEQUENCE</scope>
    <source>
        <strain evidence="3">CIM-Carb-133</strain>
    </source>
</reference>
<dbReference type="PROSITE" id="PS51782">
    <property type="entry name" value="LYSM"/>
    <property type="match status" value="1"/>
</dbReference>
<dbReference type="InterPro" id="IPR036779">
    <property type="entry name" value="LysM_dom_sf"/>
</dbReference>
<dbReference type="InterPro" id="IPR018392">
    <property type="entry name" value="LysM"/>
</dbReference>
<comment type="caution">
    <text evidence="3">The sequence shown here is derived from an EMBL/GenBank/DDBJ whole genome shotgun (WGS) entry which is preliminary data.</text>
</comment>
<dbReference type="AlphaFoldDB" id="A0AAW9ERC7"/>
<dbReference type="PANTHER" id="PTHR39576">
    <property type="entry name" value="ATTACHING AND EFFACING PROTEIN HOMOLOG-RELATED-RELATED"/>
    <property type="match status" value="1"/>
</dbReference>
<accession>A0AAW9ERC7</accession>
<evidence type="ECO:0000259" key="2">
    <source>
        <dbReference type="PROSITE" id="PS51782"/>
    </source>
</evidence>
<organism evidence="3 4">
    <name type="scientific">Citrobacter portucalensis</name>
    <dbReference type="NCBI Taxonomy" id="1639133"/>
    <lineage>
        <taxon>Bacteria</taxon>
        <taxon>Pseudomonadati</taxon>
        <taxon>Pseudomonadota</taxon>
        <taxon>Gammaproteobacteria</taxon>
        <taxon>Enterobacterales</taxon>
        <taxon>Enterobacteriaceae</taxon>
        <taxon>Citrobacter</taxon>
        <taxon>Citrobacter freundii complex</taxon>
    </lineage>
</organism>
<sequence length="180" mass="19564">MIERIVWLCLIITTPVLAAITTAPQSSPWQNELLARPSVVYVLQSGETTTSIAERLGLTTTQLHYFNQFRTFNKPFAQLSPGDEIDIPSSSFSEWKAKGAAHSLDERQDREAGAKRLAGGATGLAKVLENGDVAEAANGLVRAEINRQANDTVNDWLGKLGTVKTQLSADESPNDFGKNH</sequence>
<dbReference type="PANTHER" id="PTHR39576:SF2">
    <property type="entry name" value="ATTACHING AND EFFACING PROTEIN HOMOLOG-RELATED"/>
    <property type="match status" value="1"/>
</dbReference>
<keyword evidence="1" id="KW-0732">Signal</keyword>
<protein>
    <recommendedName>
        <fullName evidence="2">LysM domain-containing protein</fullName>
    </recommendedName>
</protein>
<name>A0AAW9ERC7_9ENTR</name>
<dbReference type="SUPFAM" id="SSF54106">
    <property type="entry name" value="LysM domain"/>
    <property type="match status" value="1"/>
</dbReference>
<dbReference type="Gene3D" id="3.10.350.10">
    <property type="entry name" value="LysM domain"/>
    <property type="match status" value="1"/>
</dbReference>
<evidence type="ECO:0000256" key="1">
    <source>
        <dbReference type="SAM" id="SignalP"/>
    </source>
</evidence>
<proteinExistence type="predicted"/>
<evidence type="ECO:0000313" key="4">
    <source>
        <dbReference type="Proteomes" id="UP001271725"/>
    </source>
</evidence>
<dbReference type="GO" id="GO:0009279">
    <property type="term" value="C:cell outer membrane"/>
    <property type="evidence" value="ECO:0007669"/>
    <property type="project" value="TreeGrafter"/>
</dbReference>